<protein>
    <submittedName>
        <fullName evidence="1">Uncharacterized protein</fullName>
    </submittedName>
</protein>
<name>A0A8X6HKL5_TRICU</name>
<reference evidence="1" key="1">
    <citation type="submission" date="2020-07" db="EMBL/GenBank/DDBJ databases">
        <title>Multicomponent nature underlies the extraordinary mechanical properties of spider dragline silk.</title>
        <authorList>
            <person name="Kono N."/>
            <person name="Nakamura H."/>
            <person name="Mori M."/>
            <person name="Yoshida Y."/>
            <person name="Ohtoshi R."/>
            <person name="Malay A.D."/>
            <person name="Moran D.A.P."/>
            <person name="Tomita M."/>
            <person name="Numata K."/>
            <person name="Arakawa K."/>
        </authorList>
    </citation>
    <scope>NUCLEOTIDE SEQUENCE</scope>
</reference>
<sequence>MLSFEAQDAHNNNEVLLICHLNGWAIDSGFLQWVEGIDRRREGVEEVALSLEATRPKESSDLIPLFSRLKDSISQ</sequence>
<comment type="caution">
    <text evidence="1">The sequence shown here is derived from an EMBL/GenBank/DDBJ whole genome shotgun (WGS) entry which is preliminary data.</text>
</comment>
<proteinExistence type="predicted"/>
<dbReference type="Proteomes" id="UP000887116">
    <property type="component" value="Unassembled WGS sequence"/>
</dbReference>
<evidence type="ECO:0000313" key="1">
    <source>
        <dbReference type="EMBL" id="GFR25303.1"/>
    </source>
</evidence>
<dbReference type="EMBL" id="BMAO01018678">
    <property type="protein sequence ID" value="GFR25303.1"/>
    <property type="molecule type" value="Genomic_DNA"/>
</dbReference>
<dbReference type="AlphaFoldDB" id="A0A8X6HKL5"/>
<keyword evidence="2" id="KW-1185">Reference proteome</keyword>
<gene>
    <name evidence="1" type="ORF">TNCT_397761</name>
</gene>
<accession>A0A8X6HKL5</accession>
<evidence type="ECO:0000313" key="2">
    <source>
        <dbReference type="Proteomes" id="UP000887116"/>
    </source>
</evidence>
<organism evidence="1 2">
    <name type="scientific">Trichonephila clavata</name>
    <name type="common">Joro spider</name>
    <name type="synonym">Nephila clavata</name>
    <dbReference type="NCBI Taxonomy" id="2740835"/>
    <lineage>
        <taxon>Eukaryota</taxon>
        <taxon>Metazoa</taxon>
        <taxon>Ecdysozoa</taxon>
        <taxon>Arthropoda</taxon>
        <taxon>Chelicerata</taxon>
        <taxon>Arachnida</taxon>
        <taxon>Araneae</taxon>
        <taxon>Araneomorphae</taxon>
        <taxon>Entelegynae</taxon>
        <taxon>Araneoidea</taxon>
        <taxon>Nephilidae</taxon>
        <taxon>Trichonephila</taxon>
    </lineage>
</organism>